<evidence type="ECO:0000256" key="1">
    <source>
        <dbReference type="SAM" id="Phobius"/>
    </source>
</evidence>
<keyword evidence="3" id="KW-1185">Reference proteome</keyword>
<dbReference type="Proteomes" id="UP000321204">
    <property type="component" value="Chromosome"/>
</dbReference>
<keyword evidence="1" id="KW-0472">Membrane</keyword>
<reference evidence="2 3" key="1">
    <citation type="journal article" date="2015" name="Int. J. Syst. Evol. Microbiol.">
        <title>Flavisolibacter ginsenosidimutans sp. nov., with ginsenoside-converting activity isolated from soil used for cultivating ginseng.</title>
        <authorList>
            <person name="Zhao Y."/>
            <person name="Liu Q."/>
            <person name="Kang M.S."/>
            <person name="Jin F."/>
            <person name="Yu H."/>
            <person name="Im W.T."/>
        </authorList>
    </citation>
    <scope>NUCLEOTIDE SEQUENCE [LARGE SCALE GENOMIC DNA]</scope>
    <source>
        <strain evidence="2 3">Gsoil 636</strain>
    </source>
</reference>
<keyword evidence="1" id="KW-1133">Transmembrane helix</keyword>
<organism evidence="2 3">
    <name type="scientific">Flavisolibacter ginsenosidimutans</name>
    <dbReference type="NCBI Taxonomy" id="661481"/>
    <lineage>
        <taxon>Bacteria</taxon>
        <taxon>Pseudomonadati</taxon>
        <taxon>Bacteroidota</taxon>
        <taxon>Chitinophagia</taxon>
        <taxon>Chitinophagales</taxon>
        <taxon>Chitinophagaceae</taxon>
        <taxon>Flavisolibacter</taxon>
    </lineage>
</organism>
<dbReference type="AlphaFoldDB" id="A0A5B8UD69"/>
<dbReference type="KEGG" id="fgg:FSB75_01495"/>
<proteinExistence type="predicted"/>
<dbReference type="RefSeq" id="WP_146781719.1">
    <property type="nucleotide sequence ID" value="NZ_BAABIO010000006.1"/>
</dbReference>
<name>A0A5B8UD69_9BACT</name>
<accession>A0A5B8UD69</accession>
<dbReference type="OrthoDB" id="664387at2"/>
<keyword evidence="1" id="KW-0812">Transmembrane</keyword>
<gene>
    <name evidence="2" type="ORF">FSB75_01495</name>
</gene>
<protein>
    <submittedName>
        <fullName evidence="2">Uncharacterized protein</fullName>
    </submittedName>
</protein>
<evidence type="ECO:0000313" key="3">
    <source>
        <dbReference type="Proteomes" id="UP000321204"/>
    </source>
</evidence>
<sequence length="117" mass="12530">MQTTLSHTIAATYTETSVKTSLWTRFMNYAKGQEKNRLLWIGIILGAHGCILTPLVAMLSLVAGPNFFLFMTGMTAMGIALVTNLAAMPTKITIPAFALTVLIDIAIVISCVVLIAA</sequence>
<feature type="transmembrane region" description="Helical" evidence="1">
    <location>
        <begin position="67"/>
        <end position="87"/>
    </location>
</feature>
<dbReference type="EMBL" id="CP042433">
    <property type="protein sequence ID" value="QEC54627.1"/>
    <property type="molecule type" value="Genomic_DNA"/>
</dbReference>
<feature type="transmembrane region" description="Helical" evidence="1">
    <location>
        <begin position="94"/>
        <end position="116"/>
    </location>
</feature>
<evidence type="ECO:0000313" key="2">
    <source>
        <dbReference type="EMBL" id="QEC54627.1"/>
    </source>
</evidence>
<feature type="transmembrane region" description="Helical" evidence="1">
    <location>
        <begin position="38"/>
        <end position="61"/>
    </location>
</feature>